<name>A0A271IWH5_9BACT</name>
<feature type="signal peptide" evidence="1">
    <location>
        <begin position="1"/>
        <end position="20"/>
    </location>
</feature>
<gene>
    <name evidence="2" type="ORF">BSZ37_02970</name>
</gene>
<evidence type="ECO:0000313" key="2">
    <source>
        <dbReference type="EMBL" id="PAP75480.1"/>
    </source>
</evidence>
<evidence type="ECO:0000313" key="3">
    <source>
        <dbReference type="Proteomes" id="UP000216339"/>
    </source>
</evidence>
<evidence type="ECO:0000256" key="1">
    <source>
        <dbReference type="SAM" id="SignalP"/>
    </source>
</evidence>
<accession>A0A271IWH5</accession>
<dbReference type="EMBL" id="MQWD01000001">
    <property type="protein sequence ID" value="PAP75480.1"/>
    <property type="molecule type" value="Genomic_DNA"/>
</dbReference>
<keyword evidence="3" id="KW-1185">Reference proteome</keyword>
<dbReference type="RefSeq" id="WP_095509112.1">
    <property type="nucleotide sequence ID" value="NZ_MQWD01000001.1"/>
</dbReference>
<comment type="caution">
    <text evidence="2">The sequence shown here is derived from an EMBL/GenBank/DDBJ whole genome shotgun (WGS) entry which is preliminary data.</text>
</comment>
<reference evidence="2 3" key="1">
    <citation type="submission" date="2016-11" db="EMBL/GenBank/DDBJ databases">
        <title>Study of marine rhodopsin-containing bacteria.</title>
        <authorList>
            <person name="Yoshizawa S."/>
            <person name="Kumagai Y."/>
            <person name="Kogure K."/>
        </authorList>
    </citation>
    <scope>NUCLEOTIDE SEQUENCE [LARGE SCALE GENOMIC DNA]</scope>
    <source>
        <strain evidence="2 3">SAORIC-28</strain>
    </source>
</reference>
<sequence length="271" mass="27768">MRPCLLLLALVLATAPAAQVNVGAGGYAVEYALGDNAPAYTFDSDVYAAGFYSATGLFHVFYGTDVQPSAAEGDSTKASALGADLASAGRLPIATLGEDVTVNLFVPLGVELGYRYFRVEPSLADGVEPDEDDIETLHLGLAALRVGGGAEAEVPLEGLPLASALTGSASLTLGAGARADFDPLEASNQLGGAEGDGVDAYGLRTSTLTLQAKLDGVLGTDLGAILGYTLRTTRTDSTPLESVGDLVGVVTEASDYTQLDRLHLVRVGVLF</sequence>
<proteinExistence type="predicted"/>
<organism evidence="2 3">
    <name type="scientific">Rubrivirga marina</name>
    <dbReference type="NCBI Taxonomy" id="1196024"/>
    <lineage>
        <taxon>Bacteria</taxon>
        <taxon>Pseudomonadati</taxon>
        <taxon>Rhodothermota</taxon>
        <taxon>Rhodothermia</taxon>
        <taxon>Rhodothermales</taxon>
        <taxon>Rubricoccaceae</taxon>
        <taxon>Rubrivirga</taxon>
    </lineage>
</organism>
<dbReference type="Proteomes" id="UP000216339">
    <property type="component" value="Unassembled WGS sequence"/>
</dbReference>
<feature type="chain" id="PRO_5012108597" description="Outer membrane protein beta-barrel domain-containing protein" evidence="1">
    <location>
        <begin position="21"/>
        <end position="271"/>
    </location>
</feature>
<protein>
    <recommendedName>
        <fullName evidence="4">Outer membrane protein beta-barrel domain-containing protein</fullName>
    </recommendedName>
</protein>
<evidence type="ECO:0008006" key="4">
    <source>
        <dbReference type="Google" id="ProtNLM"/>
    </source>
</evidence>
<keyword evidence="1" id="KW-0732">Signal</keyword>
<dbReference type="AlphaFoldDB" id="A0A271IWH5"/>